<keyword evidence="2" id="KW-0812">Transmembrane</keyword>
<evidence type="ECO:0000313" key="3">
    <source>
        <dbReference type="EMBL" id="KHD05947.1"/>
    </source>
</evidence>
<keyword evidence="4" id="KW-1185">Reference proteome</keyword>
<dbReference type="EMBL" id="JSZA02000019">
    <property type="protein sequence ID" value="KHD05947.1"/>
    <property type="molecule type" value="Genomic_DNA"/>
</dbReference>
<feature type="compositionally biased region" description="Polar residues" evidence="1">
    <location>
        <begin position="776"/>
        <end position="791"/>
    </location>
</feature>
<sequence>MKKCPVCQVPVEENTTICSRCKWEKLGIRLTATAEDQDKLEKARFAWRAKQAAEDVRLDENLPYYDFILIGHSSVGKTTYLAMLCEQGGDNNKVWNFKSGGSANYLGNNAPQDIRDRVQKGDQHITESIRKVSVGTTDYINLIREEIQRQEGYYSTLKDNKLIFSFRPTRARRQHTLLTLDYPGDWISLVNREEDAFTYQKSIKQFADYLNRSQSLILMIDPLIFMEGDSKEKNFHSQGLSEVQEQLKEDATHKRPSEFIPVSQIPVALIINKCDLLKVACEQGKPMAFLKDHCRSIYNDLNNFTTNWKLFFVSCYGNQKLKELNKQGAYAPPKDPEPVNLEKPLDWLYKQTQRRTLKEASLKVSKVTARFVLLPLAIISVIYYGAYYSVYAWDSSAFASIEEKEPVFLEQPHVLYRNYTKYDSSHWLSPWTGFKEKVHEKRKKFVRLYLDNQLAGPLKHGASIKDFKATRAQVRKWSLDLEDKAFAEKMESIISSELMPLYEEQYFKFLHEKFLRGDIEEGFTEFVKLFPNSQHIPEFEKIILEIWPLEQYKKIYQMAVNSQAQNPDINKLLQLCREYINTAKEHSHRYDKSVKALISFIENDLATLENGALSPRSFRINYRGYTLSDGMYGHHTEEYQEQYENCYTDTSGWTDTVRCNTDYRTAQREVRTPEQVVISILINGVEKYSLETTHRKRDNFSIDWMPGMTVQVVVNNKTGKTTKIEDSRFLAINLLKGNLDVNGLADVNLTGSNLSFPKLQTPSEELDVQISSNSGVTTPVVQNQPPSTVTRPVSEPARQNPIHFIRAYYEDINRGNADSAIRKWKAPKEDRLRTLINDSQWSSINEIQLVNQNDDSAEVSIEVTGQSISNTTEQRWKGIIELENIEGEWKIAEMRLQNKAVIYSQNNIVHLGDEEIKGWNPLHGECFTATFNLSSQIQKLTLKLDLKGSNARNPIFLNGTQVGLLPQTTGRGWNYGQRVILPIGELQQQQSNQLKLCSGLFEPGDKDDLQFKKLKLRVE</sequence>
<dbReference type="InterPro" id="IPR027417">
    <property type="entry name" value="P-loop_NTPase"/>
</dbReference>
<protein>
    <submittedName>
        <fullName evidence="3">Uncharacterized protein</fullName>
    </submittedName>
</protein>
<gene>
    <name evidence="3" type="ORF">PN36_06795</name>
</gene>
<feature type="region of interest" description="Disordered" evidence="1">
    <location>
        <begin position="776"/>
        <end position="795"/>
    </location>
</feature>
<keyword evidence="2" id="KW-0472">Membrane</keyword>
<evidence type="ECO:0000256" key="1">
    <source>
        <dbReference type="SAM" id="MobiDB-lite"/>
    </source>
</evidence>
<accession>A0A0A6P6B8</accession>
<dbReference type="AlphaFoldDB" id="A0A0A6P6B8"/>
<dbReference type="SUPFAM" id="SSF52540">
    <property type="entry name" value="P-loop containing nucleoside triphosphate hydrolases"/>
    <property type="match status" value="1"/>
</dbReference>
<dbReference type="Proteomes" id="UP000030428">
    <property type="component" value="Unassembled WGS sequence"/>
</dbReference>
<comment type="caution">
    <text evidence="3">The sequence shown here is derived from an EMBL/GenBank/DDBJ whole genome shotgun (WGS) entry which is preliminary data.</text>
</comment>
<evidence type="ECO:0000256" key="2">
    <source>
        <dbReference type="SAM" id="Phobius"/>
    </source>
</evidence>
<evidence type="ECO:0000313" key="4">
    <source>
        <dbReference type="Proteomes" id="UP000030428"/>
    </source>
</evidence>
<keyword evidence="2" id="KW-1133">Transmembrane helix</keyword>
<organism evidence="3 4">
    <name type="scientific">Candidatus Thiomargarita nelsonii</name>
    <dbReference type="NCBI Taxonomy" id="1003181"/>
    <lineage>
        <taxon>Bacteria</taxon>
        <taxon>Pseudomonadati</taxon>
        <taxon>Pseudomonadota</taxon>
        <taxon>Gammaproteobacteria</taxon>
        <taxon>Thiotrichales</taxon>
        <taxon>Thiotrichaceae</taxon>
        <taxon>Thiomargarita</taxon>
    </lineage>
</organism>
<reference evidence="3 4" key="1">
    <citation type="journal article" date="2016" name="Front. Microbiol.">
        <title>Single-Cell (Meta-)Genomics of a Dimorphic Candidatus Thiomargarita nelsonii Reveals Genomic Plasticity.</title>
        <authorList>
            <person name="Flood B.E."/>
            <person name="Fliss P."/>
            <person name="Jones D.S."/>
            <person name="Dick G.J."/>
            <person name="Jain S."/>
            <person name="Kaster A.K."/>
            <person name="Winkel M."/>
            <person name="Mussmann M."/>
            <person name="Bailey J."/>
        </authorList>
    </citation>
    <scope>NUCLEOTIDE SEQUENCE [LARGE SCALE GENOMIC DNA]</scope>
    <source>
        <strain evidence="3">Hydrate Ridge</strain>
    </source>
</reference>
<proteinExistence type="predicted"/>
<feature type="transmembrane region" description="Helical" evidence="2">
    <location>
        <begin position="371"/>
        <end position="393"/>
    </location>
</feature>
<name>A0A0A6P6B8_9GAMM</name>
<dbReference type="Gene3D" id="3.40.50.300">
    <property type="entry name" value="P-loop containing nucleotide triphosphate hydrolases"/>
    <property type="match status" value="1"/>
</dbReference>